<evidence type="ECO:0000256" key="2">
    <source>
        <dbReference type="SAM" id="Phobius"/>
    </source>
</evidence>
<dbReference type="EMBL" id="DF238840">
    <property type="protein sequence ID" value="GAF27348.1"/>
    <property type="molecule type" value="Genomic_DNA"/>
</dbReference>
<dbReference type="Pfam" id="PF05137">
    <property type="entry name" value="PilN"/>
    <property type="match status" value="1"/>
</dbReference>
<proteinExistence type="predicted"/>
<accession>A0A0S6UGM9</accession>
<protein>
    <submittedName>
        <fullName evidence="3">Fimbrial assembly</fullName>
    </submittedName>
</protein>
<keyword evidence="2" id="KW-0812">Transmembrane</keyword>
<gene>
    <name evidence="3" type="ORF">MTY_2689</name>
</gene>
<keyword evidence="2" id="KW-1133">Transmembrane helix</keyword>
<keyword evidence="2" id="KW-0472">Membrane</keyword>
<evidence type="ECO:0000313" key="3">
    <source>
        <dbReference type="EMBL" id="GAF27348.1"/>
    </source>
</evidence>
<feature type="region of interest" description="Disordered" evidence="1">
    <location>
        <begin position="176"/>
        <end position="210"/>
    </location>
</feature>
<feature type="compositionally biased region" description="Gly residues" evidence="1">
    <location>
        <begin position="199"/>
        <end position="210"/>
    </location>
</feature>
<dbReference type="AlphaFoldDB" id="A0A0S6UGM9"/>
<feature type="transmembrane region" description="Helical" evidence="2">
    <location>
        <begin position="20"/>
        <end position="41"/>
    </location>
</feature>
<dbReference type="InterPro" id="IPR052534">
    <property type="entry name" value="Extracell_DNA_Util/SecSys_Comp"/>
</dbReference>
<dbReference type="PANTHER" id="PTHR40278:SF1">
    <property type="entry name" value="DNA UTILIZATION PROTEIN HOFN"/>
    <property type="match status" value="1"/>
</dbReference>
<evidence type="ECO:0000256" key="1">
    <source>
        <dbReference type="SAM" id="MobiDB-lite"/>
    </source>
</evidence>
<sequence>MSVAINLLPPEYRPRQREPLSRGLLVAFIAGGVAFLLYLAFLGQMFLISRRVAMIEQQLAFYQSGASQAQASQKAISYWQQREKALQRLVTEERRWEPILKTIDEALPEEVWLTGLEEDEGKGLLTLTGGSTSLGAVGDFLNNLQGSNLWQAVTLQEVKGDGNSLNFTIQAVFKGAPGSRENQVKPDTAGGPQSKTDGGQAGSGKAGNVP</sequence>
<dbReference type="PANTHER" id="PTHR40278">
    <property type="entry name" value="DNA UTILIZATION PROTEIN HOFN"/>
    <property type="match status" value="1"/>
</dbReference>
<organism evidence="3">
    <name type="scientific">Moorella thermoacetica Y72</name>
    <dbReference type="NCBI Taxonomy" id="1325331"/>
    <lineage>
        <taxon>Bacteria</taxon>
        <taxon>Bacillati</taxon>
        <taxon>Bacillota</taxon>
        <taxon>Clostridia</taxon>
        <taxon>Neomoorellales</taxon>
        <taxon>Neomoorellaceae</taxon>
        <taxon>Neomoorella</taxon>
    </lineage>
</organism>
<dbReference type="InterPro" id="IPR007813">
    <property type="entry name" value="PilN"/>
</dbReference>
<dbReference type="Proteomes" id="UP000063718">
    <property type="component" value="Unassembled WGS sequence"/>
</dbReference>
<reference evidence="3" key="1">
    <citation type="journal article" date="2014" name="Gene">
        <title>Genome-guided analysis of transformation efficiency and carbon dioxide assimilation by Moorella thermoacetica Y72.</title>
        <authorList>
            <person name="Tsukahara K."/>
            <person name="Kita A."/>
            <person name="Nakashimada Y."/>
            <person name="Hoshino T."/>
            <person name="Murakami K."/>
        </authorList>
    </citation>
    <scope>NUCLEOTIDE SEQUENCE [LARGE SCALE GENOMIC DNA]</scope>
    <source>
        <strain evidence="3">Y72</strain>
    </source>
</reference>
<name>A0A0S6UGM9_NEOTH</name>
<dbReference type="RefSeq" id="WP_025775105.1">
    <property type="nucleotide sequence ID" value="NZ_DF238840.1"/>
</dbReference>